<dbReference type="InterPro" id="IPR018062">
    <property type="entry name" value="HTH_AraC-typ_CS"/>
</dbReference>
<dbReference type="PROSITE" id="PS00041">
    <property type="entry name" value="HTH_ARAC_FAMILY_1"/>
    <property type="match status" value="1"/>
</dbReference>
<comment type="caution">
    <text evidence="5">The sequence shown here is derived from an EMBL/GenBank/DDBJ whole genome shotgun (WGS) entry which is preliminary data.</text>
</comment>
<dbReference type="GO" id="GO:0003700">
    <property type="term" value="F:DNA-binding transcription factor activity"/>
    <property type="evidence" value="ECO:0007669"/>
    <property type="project" value="InterPro"/>
</dbReference>
<dbReference type="PANTHER" id="PTHR47893:SF1">
    <property type="entry name" value="REGULATORY PROTEIN PCHR"/>
    <property type="match status" value="1"/>
</dbReference>
<name>A0A317EZE7_9SPHI</name>
<feature type="domain" description="HTH araC/xylS-type" evidence="4">
    <location>
        <begin position="12"/>
        <end position="109"/>
    </location>
</feature>
<dbReference type="InterPro" id="IPR009057">
    <property type="entry name" value="Homeodomain-like_sf"/>
</dbReference>
<dbReference type="Pfam" id="PF12833">
    <property type="entry name" value="HTH_18"/>
    <property type="match status" value="1"/>
</dbReference>
<evidence type="ECO:0000256" key="1">
    <source>
        <dbReference type="ARBA" id="ARBA00023015"/>
    </source>
</evidence>
<keyword evidence="2" id="KW-0238">DNA-binding</keyword>
<evidence type="ECO:0000313" key="6">
    <source>
        <dbReference type="Proteomes" id="UP000245391"/>
    </source>
</evidence>
<dbReference type="Proteomes" id="UP000245391">
    <property type="component" value="Unassembled WGS sequence"/>
</dbReference>
<dbReference type="InterPro" id="IPR053142">
    <property type="entry name" value="PchR_regulatory_protein"/>
</dbReference>
<keyword evidence="3" id="KW-0804">Transcription</keyword>
<dbReference type="GO" id="GO:0043565">
    <property type="term" value="F:sequence-specific DNA binding"/>
    <property type="evidence" value="ECO:0007669"/>
    <property type="project" value="InterPro"/>
</dbReference>
<protein>
    <recommendedName>
        <fullName evidence="4">HTH araC/xylS-type domain-containing protein</fullName>
    </recommendedName>
</protein>
<dbReference type="InterPro" id="IPR018060">
    <property type="entry name" value="HTH_AraC"/>
</dbReference>
<dbReference type="PROSITE" id="PS01124">
    <property type="entry name" value="HTH_ARAC_FAMILY_2"/>
    <property type="match status" value="1"/>
</dbReference>
<sequence length="110" mass="12645">MRMTRHEIHAVKQVHSDLRADFISALSISVLAEKHRISAVRLMKGFIKIFGISINYFHLKLRMDYAKIALMRGTMVKEIAITLGYSTTGSFTRAFKKIHQLPPSYFLYGI</sequence>
<keyword evidence="1" id="KW-0805">Transcription regulation</keyword>
<evidence type="ECO:0000256" key="2">
    <source>
        <dbReference type="ARBA" id="ARBA00023125"/>
    </source>
</evidence>
<keyword evidence="6" id="KW-1185">Reference proteome</keyword>
<evidence type="ECO:0000313" key="5">
    <source>
        <dbReference type="EMBL" id="PWS32234.1"/>
    </source>
</evidence>
<dbReference type="Gene3D" id="1.10.10.60">
    <property type="entry name" value="Homeodomain-like"/>
    <property type="match status" value="1"/>
</dbReference>
<dbReference type="PANTHER" id="PTHR47893">
    <property type="entry name" value="REGULATORY PROTEIN PCHR"/>
    <property type="match status" value="1"/>
</dbReference>
<proteinExistence type="predicted"/>
<dbReference type="OrthoDB" id="799767at2"/>
<organism evidence="5 6">
    <name type="scientific">Pedobacter paludis</name>
    <dbReference type="NCBI Taxonomy" id="2203212"/>
    <lineage>
        <taxon>Bacteria</taxon>
        <taxon>Pseudomonadati</taxon>
        <taxon>Bacteroidota</taxon>
        <taxon>Sphingobacteriia</taxon>
        <taxon>Sphingobacteriales</taxon>
        <taxon>Sphingobacteriaceae</taxon>
        <taxon>Pedobacter</taxon>
    </lineage>
</organism>
<gene>
    <name evidence="5" type="ORF">DF947_10725</name>
</gene>
<dbReference type="EMBL" id="QGNY01000003">
    <property type="protein sequence ID" value="PWS32234.1"/>
    <property type="molecule type" value="Genomic_DNA"/>
</dbReference>
<dbReference type="AlphaFoldDB" id="A0A317EZE7"/>
<dbReference type="SUPFAM" id="SSF46689">
    <property type="entry name" value="Homeodomain-like"/>
    <property type="match status" value="1"/>
</dbReference>
<reference evidence="6" key="1">
    <citation type="submission" date="2018-05" db="EMBL/GenBank/DDBJ databases">
        <title>Pedobacter paludis sp. nov., isolated from wetland soil.</title>
        <authorList>
            <person name="Zhang Y."/>
        </authorList>
    </citation>
    <scope>NUCLEOTIDE SEQUENCE [LARGE SCALE GENOMIC DNA]</scope>
    <source>
        <strain evidence="6">R-8</strain>
    </source>
</reference>
<dbReference type="RefSeq" id="WP_109929681.1">
    <property type="nucleotide sequence ID" value="NZ_QGNY01000003.1"/>
</dbReference>
<dbReference type="SMART" id="SM00342">
    <property type="entry name" value="HTH_ARAC"/>
    <property type="match status" value="1"/>
</dbReference>
<evidence type="ECO:0000256" key="3">
    <source>
        <dbReference type="ARBA" id="ARBA00023163"/>
    </source>
</evidence>
<evidence type="ECO:0000259" key="4">
    <source>
        <dbReference type="PROSITE" id="PS01124"/>
    </source>
</evidence>
<accession>A0A317EZE7</accession>